<gene>
    <name evidence="2" type="ORF">DPM12_22390</name>
</gene>
<keyword evidence="1" id="KW-0812">Transmembrane</keyword>
<name>A0A329QA27_9ACTN</name>
<keyword evidence="3" id="KW-1185">Reference proteome</keyword>
<protein>
    <submittedName>
        <fullName evidence="2">Uncharacterized protein</fullName>
    </submittedName>
</protein>
<keyword evidence="1" id="KW-1133">Transmembrane helix</keyword>
<evidence type="ECO:0000313" key="3">
    <source>
        <dbReference type="Proteomes" id="UP000250462"/>
    </source>
</evidence>
<organism evidence="2 3">
    <name type="scientific">Phytoactinopolyspora halophila</name>
    <dbReference type="NCBI Taxonomy" id="1981511"/>
    <lineage>
        <taxon>Bacteria</taxon>
        <taxon>Bacillati</taxon>
        <taxon>Actinomycetota</taxon>
        <taxon>Actinomycetes</taxon>
        <taxon>Jiangellales</taxon>
        <taxon>Jiangellaceae</taxon>
        <taxon>Phytoactinopolyspora</taxon>
    </lineage>
</organism>
<evidence type="ECO:0000256" key="1">
    <source>
        <dbReference type="SAM" id="Phobius"/>
    </source>
</evidence>
<evidence type="ECO:0000313" key="2">
    <source>
        <dbReference type="EMBL" id="RAW09204.1"/>
    </source>
</evidence>
<feature type="transmembrane region" description="Helical" evidence="1">
    <location>
        <begin position="20"/>
        <end position="36"/>
    </location>
</feature>
<accession>A0A329QA27</accession>
<reference evidence="2 3" key="1">
    <citation type="submission" date="2018-06" db="EMBL/GenBank/DDBJ databases">
        <title>Phytoactinopolyspora halophila sp. nov., a novel halophilic actinomycete isolated from a saline soil in China.</title>
        <authorList>
            <person name="Tang S.-K."/>
        </authorList>
    </citation>
    <scope>NUCLEOTIDE SEQUENCE [LARGE SCALE GENOMIC DNA]</scope>
    <source>
        <strain evidence="2 3">YIM 96934</strain>
    </source>
</reference>
<feature type="transmembrane region" description="Helical" evidence="1">
    <location>
        <begin position="72"/>
        <end position="92"/>
    </location>
</feature>
<dbReference type="EMBL" id="QMIG01000051">
    <property type="protein sequence ID" value="RAW09204.1"/>
    <property type="molecule type" value="Genomic_DNA"/>
</dbReference>
<keyword evidence="1" id="KW-0472">Membrane</keyword>
<dbReference type="Proteomes" id="UP000250462">
    <property type="component" value="Unassembled WGS sequence"/>
</dbReference>
<sequence length="160" mass="16382">MLIPTAAHMAAGGSAPLDPAFFVACGLLAIACVSLADRRRGPVEIGAVMLLSQPGLHALLAMAGHGHGDATAGGMAMVLAHVVAAAILTVLLSGGESALWALASLSATIMLTHLHKLRESRPVRAVTRWVPVSSDTVRISCAAFVGDTVPRRGPPLEIGR</sequence>
<comment type="caution">
    <text evidence="2">The sequence shown here is derived from an EMBL/GenBank/DDBJ whole genome shotgun (WGS) entry which is preliminary data.</text>
</comment>
<proteinExistence type="predicted"/>
<dbReference type="AlphaFoldDB" id="A0A329QA27"/>